<proteinExistence type="predicted"/>
<dbReference type="Pfam" id="PF00563">
    <property type="entry name" value="EAL"/>
    <property type="match status" value="1"/>
</dbReference>
<protein>
    <submittedName>
        <fullName evidence="5">EAL domain-containing protein</fullName>
    </submittedName>
</protein>
<dbReference type="InterPro" id="IPR043128">
    <property type="entry name" value="Rev_trsase/Diguanyl_cyclase"/>
</dbReference>
<dbReference type="Gene3D" id="3.20.20.450">
    <property type="entry name" value="EAL domain"/>
    <property type="match status" value="1"/>
</dbReference>
<name>A0ABU8TM52_9HYPH</name>
<feature type="domain" description="GGDEF" evidence="4">
    <location>
        <begin position="260"/>
        <end position="392"/>
    </location>
</feature>
<comment type="caution">
    <text evidence="5">The sequence shown here is derived from an EMBL/GenBank/DDBJ whole genome shotgun (WGS) entry which is preliminary data.</text>
</comment>
<evidence type="ECO:0000259" key="4">
    <source>
        <dbReference type="PROSITE" id="PS50887"/>
    </source>
</evidence>
<evidence type="ECO:0000256" key="2">
    <source>
        <dbReference type="SAM" id="Phobius"/>
    </source>
</evidence>
<dbReference type="SMART" id="SM00052">
    <property type="entry name" value="EAL"/>
    <property type="match status" value="1"/>
</dbReference>
<dbReference type="Pfam" id="PF00990">
    <property type="entry name" value="GGDEF"/>
    <property type="match status" value="1"/>
</dbReference>
<dbReference type="PROSITE" id="PS50887">
    <property type="entry name" value="GGDEF"/>
    <property type="match status" value="1"/>
</dbReference>
<dbReference type="EMBL" id="JBAKIA010000006">
    <property type="protein sequence ID" value="MEJ8474675.1"/>
    <property type="molecule type" value="Genomic_DNA"/>
</dbReference>
<dbReference type="NCBIfam" id="TIGR00254">
    <property type="entry name" value="GGDEF"/>
    <property type="match status" value="1"/>
</dbReference>
<dbReference type="CDD" id="cd01948">
    <property type="entry name" value="EAL"/>
    <property type="match status" value="1"/>
</dbReference>
<feature type="transmembrane region" description="Helical" evidence="2">
    <location>
        <begin position="191"/>
        <end position="213"/>
    </location>
</feature>
<keyword evidence="2" id="KW-0812">Transmembrane</keyword>
<dbReference type="SMART" id="SM00267">
    <property type="entry name" value="GGDEF"/>
    <property type="match status" value="1"/>
</dbReference>
<dbReference type="PROSITE" id="PS50883">
    <property type="entry name" value="EAL"/>
    <property type="match status" value="1"/>
</dbReference>
<dbReference type="SUPFAM" id="SSF55073">
    <property type="entry name" value="Nucleotide cyclase"/>
    <property type="match status" value="1"/>
</dbReference>
<evidence type="ECO:0000313" key="6">
    <source>
        <dbReference type="Proteomes" id="UP001385499"/>
    </source>
</evidence>
<dbReference type="InterPro" id="IPR029787">
    <property type="entry name" value="Nucleotide_cyclase"/>
</dbReference>
<dbReference type="SUPFAM" id="SSF141868">
    <property type="entry name" value="EAL domain-like"/>
    <property type="match status" value="1"/>
</dbReference>
<evidence type="ECO:0000259" key="3">
    <source>
        <dbReference type="PROSITE" id="PS50883"/>
    </source>
</evidence>
<keyword evidence="2" id="KW-0472">Membrane</keyword>
<dbReference type="InterPro" id="IPR001633">
    <property type="entry name" value="EAL_dom"/>
</dbReference>
<evidence type="ECO:0000256" key="1">
    <source>
        <dbReference type="SAM" id="MobiDB-lite"/>
    </source>
</evidence>
<dbReference type="InterPro" id="IPR000160">
    <property type="entry name" value="GGDEF_dom"/>
</dbReference>
<dbReference type="InterPro" id="IPR035919">
    <property type="entry name" value="EAL_sf"/>
</dbReference>
<keyword evidence="2" id="KW-1133">Transmembrane helix</keyword>
<reference evidence="5 6" key="1">
    <citation type="submission" date="2024-02" db="EMBL/GenBank/DDBJ databases">
        <title>Roseibium algae sp. nov., isolated from marine alga (Grateloupia sp.), showing potential in myo-inositol conversion.</title>
        <authorList>
            <person name="Wang Y."/>
        </authorList>
    </citation>
    <scope>NUCLEOTIDE SEQUENCE [LARGE SCALE GENOMIC DNA]</scope>
    <source>
        <strain evidence="5 6">H3510</strain>
    </source>
</reference>
<evidence type="ECO:0000313" key="5">
    <source>
        <dbReference type="EMBL" id="MEJ8474675.1"/>
    </source>
</evidence>
<dbReference type="RefSeq" id="WP_340274437.1">
    <property type="nucleotide sequence ID" value="NZ_JBAKIA010000006.1"/>
</dbReference>
<gene>
    <name evidence="5" type="ORF">V6575_11310</name>
</gene>
<keyword evidence="6" id="KW-1185">Reference proteome</keyword>
<dbReference type="InterPro" id="IPR052155">
    <property type="entry name" value="Biofilm_reg_signaling"/>
</dbReference>
<feature type="domain" description="EAL" evidence="3">
    <location>
        <begin position="401"/>
        <end position="652"/>
    </location>
</feature>
<feature type="region of interest" description="Disordered" evidence="1">
    <location>
        <begin position="43"/>
        <end position="65"/>
    </location>
</feature>
<dbReference type="CDD" id="cd01949">
    <property type="entry name" value="GGDEF"/>
    <property type="match status" value="1"/>
</dbReference>
<dbReference type="PANTHER" id="PTHR44757">
    <property type="entry name" value="DIGUANYLATE CYCLASE DGCP"/>
    <property type="match status" value="1"/>
</dbReference>
<accession>A0ABU8TM52</accession>
<dbReference type="Proteomes" id="UP001385499">
    <property type="component" value="Unassembled WGS sequence"/>
</dbReference>
<organism evidence="5 6">
    <name type="scientific">Roseibium algae</name>
    <dbReference type="NCBI Taxonomy" id="3123038"/>
    <lineage>
        <taxon>Bacteria</taxon>
        <taxon>Pseudomonadati</taxon>
        <taxon>Pseudomonadota</taxon>
        <taxon>Alphaproteobacteria</taxon>
        <taxon>Hyphomicrobiales</taxon>
        <taxon>Stappiaceae</taxon>
        <taxon>Roseibium</taxon>
    </lineage>
</organism>
<dbReference type="Gene3D" id="3.30.70.270">
    <property type="match status" value="1"/>
</dbReference>
<dbReference type="PANTHER" id="PTHR44757:SF10">
    <property type="entry name" value="MEMBRANE PROTEIN"/>
    <property type="match status" value="1"/>
</dbReference>
<sequence length="703" mass="76818">MTNRGLSHWLLSNNINQTLQQISNAISSTGSSQEFATLFKVRNAQDPGPSSGMRLSKGNTPEVSPKALTANPATEVSNLLNASLSGALAPSELISVYIASENELSQSPIFSPQLKQFVKNSGLSEASLSQTLAQLPKATAPFTELGMDWLGQKNRRSFVIVPHFFAGQPDGAMIIVADHSPQISNLATITGVGSIVISVLCLASFSLAALLLWMRFHDQIKKNQDIEYLAHHDPLTGLPNRAVFSAKLNESLRQVQAKATNMGVMLIDVDKFKAINDTYGHGTGDIFLQVISDRLRSVFGNHLVARLSGDEFAVMIKSVSDVARLTKLASDMIAATKAPCVIDGKELKMSLSIGIARATDGNWRASRLLHCADLALYRAKHSGRSTFSWYTADMDVDAQKRKEIEADLVKALKFDQFDILYQPQYSLIDNKLKAYEALIRWEHPSKGTISPDNFIPVAEDCGLIEAIGDWVLVHACKEAASWEDTSLCVAVNVSADQFIPGVTEQKVAEALRLSKLAPERLEIEITENILIANTKAVVETLKNIRSMGVSIAMDDFGTGYSSLSYLSRFPFDKIKIDHSFIKNLGKSTYTDAIVTSIVGIGRSLDVLITAEGVENAEQVTLLRAAGCNLVQGFLLGRPASVKSHETLRARQAQDPMLIDPLARQLHSRIPEAAEPIQLSEPAPHKETTDKAVKDMELLLRDEQ</sequence>